<name>A0ABT6WXZ5_9ACTN</name>
<evidence type="ECO:0000256" key="2">
    <source>
        <dbReference type="SAM" id="Phobius"/>
    </source>
</evidence>
<dbReference type="RefSeq" id="WP_282766019.1">
    <property type="nucleotide sequence ID" value="NZ_JASCTH010000035.1"/>
</dbReference>
<proteinExistence type="predicted"/>
<evidence type="ECO:0000313" key="4">
    <source>
        <dbReference type="Proteomes" id="UP001241758"/>
    </source>
</evidence>
<dbReference type="EMBL" id="JASCTH010000035">
    <property type="protein sequence ID" value="MDI6104620.1"/>
    <property type="molecule type" value="Genomic_DNA"/>
</dbReference>
<feature type="region of interest" description="Disordered" evidence="1">
    <location>
        <begin position="60"/>
        <end position="86"/>
    </location>
</feature>
<evidence type="ECO:0000313" key="3">
    <source>
        <dbReference type="EMBL" id="MDI6104620.1"/>
    </source>
</evidence>
<keyword evidence="2" id="KW-1133">Transmembrane helix</keyword>
<accession>A0ABT6WXZ5</accession>
<feature type="transmembrane region" description="Helical" evidence="2">
    <location>
        <begin position="27"/>
        <end position="44"/>
    </location>
</feature>
<feature type="compositionally biased region" description="Low complexity" evidence="1">
    <location>
        <begin position="66"/>
        <end position="86"/>
    </location>
</feature>
<evidence type="ECO:0000256" key="1">
    <source>
        <dbReference type="SAM" id="MobiDB-lite"/>
    </source>
</evidence>
<reference evidence="3 4" key="1">
    <citation type="submission" date="2023-05" db="EMBL/GenBank/DDBJ databases">
        <title>Actinoplanes sp. NEAU-A12 genome sequencing.</title>
        <authorList>
            <person name="Wang Z.-S."/>
        </authorList>
    </citation>
    <scope>NUCLEOTIDE SEQUENCE [LARGE SCALE GENOMIC DNA]</scope>
    <source>
        <strain evidence="3 4">NEAU-A12</strain>
    </source>
</reference>
<comment type="caution">
    <text evidence="3">The sequence shown here is derived from an EMBL/GenBank/DDBJ whole genome shotgun (WGS) entry which is preliminary data.</text>
</comment>
<dbReference type="Proteomes" id="UP001241758">
    <property type="component" value="Unassembled WGS sequence"/>
</dbReference>
<gene>
    <name evidence="3" type="ORF">QLQ12_39120</name>
</gene>
<keyword evidence="2" id="KW-0472">Membrane</keyword>
<sequence>MQSDIEERNVVARVVRWHAKLDTAAKITLWLGLGALLIGGLALIRDLSDFTVDIGETATRVTPTVGPTGSSGPDASSPAPAAGTPLPGYAAGRPGVLFPVLNPAASPPQVNFNPHNWSYTDNDDHGMTIECRHSSHQGGCTPNDRPVFYLDPVEPGAKIAEATGTTHSCAVSAYDSRAIPVQAGKTYCVKGNDWVLVVRVVTLPTKVVEGDTVVPELHAQLWTQP</sequence>
<keyword evidence="4" id="KW-1185">Reference proteome</keyword>
<protein>
    <submittedName>
        <fullName evidence="3">Uncharacterized protein</fullName>
    </submittedName>
</protein>
<organism evidence="3 4">
    <name type="scientific">Actinoplanes sandaracinus</name>
    <dbReference type="NCBI Taxonomy" id="3045177"/>
    <lineage>
        <taxon>Bacteria</taxon>
        <taxon>Bacillati</taxon>
        <taxon>Actinomycetota</taxon>
        <taxon>Actinomycetes</taxon>
        <taxon>Micromonosporales</taxon>
        <taxon>Micromonosporaceae</taxon>
        <taxon>Actinoplanes</taxon>
    </lineage>
</organism>
<keyword evidence="2" id="KW-0812">Transmembrane</keyword>